<evidence type="ECO:0000259" key="1">
    <source>
        <dbReference type="Pfam" id="PF05430"/>
    </source>
</evidence>
<reference evidence="2 3" key="1">
    <citation type="journal article" date="2012" name="Stand. Genomic Sci.">
        <title>Genome sequence of the orange-pigmented seawater bacterium Owenweeksia hongkongensis type strain (UST20020801(T)).</title>
        <authorList>
            <person name="Riedel T."/>
            <person name="Held B."/>
            <person name="Nolan M."/>
            <person name="Lucas S."/>
            <person name="Lapidus A."/>
            <person name="Tice H."/>
            <person name="Del Rio T.G."/>
            <person name="Cheng J.F."/>
            <person name="Han C."/>
            <person name="Tapia R."/>
            <person name="Goodwin L.A."/>
            <person name="Pitluck S."/>
            <person name="Liolios K."/>
            <person name="Mavromatis K."/>
            <person name="Pagani I."/>
            <person name="Ivanova N."/>
            <person name="Mikhailova N."/>
            <person name="Pati A."/>
            <person name="Chen A."/>
            <person name="Palaniappan K."/>
            <person name="Rohde M."/>
            <person name="Tindall B.J."/>
            <person name="Detter J.C."/>
            <person name="Goker M."/>
            <person name="Woyke T."/>
            <person name="Bristow J."/>
            <person name="Eisen J.A."/>
            <person name="Markowitz V."/>
            <person name="Hugenholtz P."/>
            <person name="Klenk H.P."/>
            <person name="Kyrpides N.C."/>
        </authorList>
    </citation>
    <scope>NUCLEOTIDE SEQUENCE</scope>
    <source>
        <strain evidence="3">DSM 17368 / JCM 12287 / NRRL B-23963</strain>
    </source>
</reference>
<dbReference type="STRING" id="926562.Oweho_3145"/>
<dbReference type="RefSeq" id="WP_014203444.1">
    <property type="nucleotide sequence ID" value="NC_016599.1"/>
</dbReference>
<dbReference type="AlphaFoldDB" id="G8R372"/>
<dbReference type="Gene3D" id="3.40.50.150">
    <property type="entry name" value="Vaccinia Virus protein VP39"/>
    <property type="match status" value="1"/>
</dbReference>
<evidence type="ECO:0000313" key="3">
    <source>
        <dbReference type="Proteomes" id="UP000005631"/>
    </source>
</evidence>
<dbReference type="EMBL" id="CP003156">
    <property type="protein sequence ID" value="AEV34097.1"/>
    <property type="molecule type" value="Genomic_DNA"/>
</dbReference>
<dbReference type="InterPro" id="IPR029063">
    <property type="entry name" value="SAM-dependent_MTases_sf"/>
</dbReference>
<keyword evidence="3" id="KW-1185">Reference proteome</keyword>
<name>G8R372_OWEHD</name>
<sequence>MNREIVQTNDSSSTLYVPGLEQHYHSMHGAMQESMHVFIDAGFRLFESADKPVHILEIGLGTALNALLTYFEAKKLNLKVDYTALEKYPLSMDEMLLLNYGSLLDTKEAKRILTDLHQIKWEEKIAVTDFFSLRKFETDIKIYSAKEEYDLIYFDAFAPSAQPDLWTLEVFEHMYASLKPGGTLVTYCVKGDVRRTMKAAGFEVEKIPGPPGKREMARARKA</sequence>
<dbReference type="GO" id="GO:0016645">
    <property type="term" value="F:oxidoreductase activity, acting on the CH-NH group of donors"/>
    <property type="evidence" value="ECO:0007669"/>
    <property type="project" value="InterPro"/>
</dbReference>
<dbReference type="InterPro" id="IPR047785">
    <property type="entry name" value="tRNA_MNMC2"/>
</dbReference>
<dbReference type="PANTHER" id="PTHR39963:SF1">
    <property type="entry name" value="MNMC-LIKE METHYLTRANSFERASE DOMAIN-CONTAINING PROTEIN"/>
    <property type="match status" value="1"/>
</dbReference>
<dbReference type="KEGG" id="oho:Oweho_3145"/>
<dbReference type="InterPro" id="IPR008471">
    <property type="entry name" value="MnmC-like_methylTransf"/>
</dbReference>
<proteinExistence type="predicted"/>
<evidence type="ECO:0000313" key="2">
    <source>
        <dbReference type="EMBL" id="AEV34097.1"/>
    </source>
</evidence>
<dbReference type="GO" id="GO:0004808">
    <property type="term" value="F:tRNA (5-methylaminomethyl-2-thiouridylate)(34)-methyltransferase activity"/>
    <property type="evidence" value="ECO:0007669"/>
    <property type="project" value="InterPro"/>
</dbReference>
<dbReference type="PANTHER" id="PTHR39963">
    <property type="entry name" value="SLL0983 PROTEIN"/>
    <property type="match status" value="1"/>
</dbReference>
<dbReference type="eggNOG" id="COG4121">
    <property type="taxonomic scope" value="Bacteria"/>
</dbReference>
<dbReference type="NCBIfam" id="NF033855">
    <property type="entry name" value="tRNA_MNMC2"/>
    <property type="match status" value="1"/>
</dbReference>
<organism evidence="2 3">
    <name type="scientific">Owenweeksia hongkongensis (strain DSM 17368 / CIP 108786 / JCM 12287 / NRRL B-23963 / UST20020801)</name>
    <dbReference type="NCBI Taxonomy" id="926562"/>
    <lineage>
        <taxon>Bacteria</taxon>
        <taxon>Pseudomonadati</taxon>
        <taxon>Bacteroidota</taxon>
        <taxon>Flavobacteriia</taxon>
        <taxon>Flavobacteriales</taxon>
        <taxon>Owenweeksiaceae</taxon>
        <taxon>Owenweeksia</taxon>
    </lineage>
</organism>
<feature type="domain" description="MnmC-like methyltransferase" evidence="1">
    <location>
        <begin position="139"/>
        <end position="221"/>
    </location>
</feature>
<dbReference type="HOGENOM" id="CLU_061971_1_0_10"/>
<dbReference type="Proteomes" id="UP000005631">
    <property type="component" value="Chromosome"/>
</dbReference>
<dbReference type="SUPFAM" id="SSF53335">
    <property type="entry name" value="S-adenosyl-L-methionine-dependent methyltransferases"/>
    <property type="match status" value="1"/>
</dbReference>
<gene>
    <name evidence="2" type="ordered locus">Oweho_3145</name>
</gene>
<dbReference type="Pfam" id="PF05430">
    <property type="entry name" value="Methyltransf_30"/>
    <property type="match status" value="1"/>
</dbReference>
<accession>G8R372</accession>
<dbReference type="OrthoDB" id="9786494at2"/>
<protein>
    <recommendedName>
        <fullName evidence="1">MnmC-like methyltransferase domain-containing protein</fullName>
    </recommendedName>
</protein>